<dbReference type="Gene3D" id="3.40.50.20">
    <property type="match status" value="1"/>
</dbReference>
<evidence type="ECO:0000256" key="3">
    <source>
        <dbReference type="ARBA" id="ARBA00005174"/>
    </source>
</evidence>
<comment type="pathway">
    <text evidence="3 15">Purine metabolism; IMP biosynthesis via de novo pathway; N(1)-(5-phospho-D-ribosyl)glycinamide from 5-phospho-alpha-D-ribose 1-diphosphate: step 2/2.</text>
</comment>
<evidence type="ECO:0000256" key="8">
    <source>
        <dbReference type="ARBA" id="ARBA00022755"/>
    </source>
</evidence>
<dbReference type="SMART" id="SM01210">
    <property type="entry name" value="GARS_C"/>
    <property type="match status" value="1"/>
</dbReference>
<keyword evidence="11" id="KW-0464">Manganese</keyword>
<sequence length="432" mass="47092">MKVLIIGSGGREHALAWKSAQNLNVKTVFVAPGNAGTALEPKVKNVEISIEDISALVDFSLKTRIDLTIVGPEAPLVKGIVDSFQKAGLLIFGPTKAASKIEGSKSFAKDLLLRHKIPTGACSVFSELEPALHHIRKQGLPIVIKVDGLASGKGVVIAKTFQEAESAVKDILIKNIYANKSDRRIVLIEEFLQGEEASFIVMVDGFNVLPMATSQDYKRVGDQDKGLNTGGMGSCSPALVITDRIYKRVLEKIIYPTVHAMNLEGCPYTGFLYAGLIIDSQGMPKVIEYNCRFGDPEAQCIMMRMESDLVDLCLSAIHNRLNFENSNWNSNAAVGVVLASDGYPRDVAKGHVISTSEVKMQNQKLFHGSTARKKSGELVTNGGRVFCATALGKTVSEAKEIAYLLANQVSWNGMFYRKDIAYQTILHEKITK</sequence>
<dbReference type="InterPro" id="IPR037123">
    <property type="entry name" value="PRibGlycinamide_synth_C_sf"/>
</dbReference>
<dbReference type="PROSITE" id="PS50975">
    <property type="entry name" value="ATP_GRASP"/>
    <property type="match status" value="1"/>
</dbReference>
<feature type="domain" description="ATP-grasp" evidence="17">
    <location>
        <begin position="109"/>
        <end position="318"/>
    </location>
</feature>
<evidence type="ECO:0000256" key="12">
    <source>
        <dbReference type="ARBA" id="ARBA00038345"/>
    </source>
</evidence>
<protein>
    <recommendedName>
        <fullName evidence="4 15">Phosphoribosylamine--glycine ligase</fullName>
        <ecNumber evidence="4 15">6.3.4.13</ecNumber>
    </recommendedName>
    <alternativeName>
        <fullName evidence="15">GARS</fullName>
    </alternativeName>
    <alternativeName>
        <fullName evidence="13 15">Glycinamide ribonucleotide synthetase</fullName>
    </alternativeName>
    <alternativeName>
        <fullName evidence="14 15">Phosphoribosylglycinamide synthetase</fullName>
    </alternativeName>
</protein>
<reference evidence="18 19" key="1">
    <citation type="journal article" date="2014" name="Environ. Microbiol.">
        <title>Genomic signatures of obligate host dependence in the luminous bacterial symbiont of a vertebrate.</title>
        <authorList>
            <person name="Hendry T.A."/>
            <person name="de Wet J.R."/>
            <person name="Dunlap P.V."/>
        </authorList>
    </citation>
    <scope>NUCLEOTIDE SEQUENCE [LARGE SCALE GENOMIC DNA]</scope>
    <source>
        <strain evidence="18 19">Akat1</strain>
    </source>
</reference>
<name>S3EHC2_9GAMM</name>
<dbReference type="Gene3D" id="3.30.1490.20">
    <property type="entry name" value="ATP-grasp fold, A domain"/>
    <property type="match status" value="1"/>
</dbReference>
<dbReference type="InterPro" id="IPR011054">
    <property type="entry name" value="Rudment_hybrid_motif"/>
</dbReference>
<comment type="similarity">
    <text evidence="12 15">Belongs to the GARS family.</text>
</comment>
<dbReference type="FunFam" id="3.90.600.10:FF:000001">
    <property type="entry name" value="Trifunctional purine biosynthetic protein adenosine-3"/>
    <property type="match status" value="1"/>
</dbReference>
<organism evidence="18 19">
    <name type="scientific">Candidatus Photodesmus katoptron Akat1</name>
    <dbReference type="NCBI Taxonomy" id="1236703"/>
    <lineage>
        <taxon>Bacteria</taxon>
        <taxon>Pseudomonadati</taxon>
        <taxon>Pseudomonadota</taxon>
        <taxon>Gammaproteobacteria</taxon>
        <taxon>Vibrionales</taxon>
        <taxon>Vibrionaceae</taxon>
        <taxon>Candidatus Photodesmus</taxon>
    </lineage>
</organism>
<dbReference type="GO" id="GO:0009113">
    <property type="term" value="P:purine nucleobase biosynthetic process"/>
    <property type="evidence" value="ECO:0007669"/>
    <property type="project" value="InterPro"/>
</dbReference>
<dbReference type="PATRIC" id="fig|1236703.3.peg.19"/>
<keyword evidence="6" id="KW-0479">Metal-binding</keyword>
<dbReference type="GO" id="GO:0006189">
    <property type="term" value="P:'de novo' IMP biosynthetic process"/>
    <property type="evidence" value="ECO:0007669"/>
    <property type="project" value="UniProtKB-UniRule"/>
</dbReference>
<comment type="caution">
    <text evidence="18">The sequence shown here is derived from an EMBL/GenBank/DDBJ whole genome shotgun (WGS) entry which is preliminary data.</text>
</comment>
<keyword evidence="19" id="KW-1185">Reference proteome</keyword>
<comment type="cofactor">
    <cofactor evidence="2">
        <name>Mg(2+)</name>
        <dbReference type="ChEBI" id="CHEBI:18420"/>
    </cofactor>
</comment>
<dbReference type="Pfam" id="PF02844">
    <property type="entry name" value="GARS_N"/>
    <property type="match status" value="1"/>
</dbReference>
<dbReference type="InterPro" id="IPR016185">
    <property type="entry name" value="PreATP-grasp_dom_sf"/>
</dbReference>
<dbReference type="InterPro" id="IPR011761">
    <property type="entry name" value="ATP-grasp"/>
</dbReference>
<evidence type="ECO:0000256" key="14">
    <source>
        <dbReference type="ARBA" id="ARBA00042864"/>
    </source>
</evidence>
<dbReference type="PANTHER" id="PTHR43472">
    <property type="entry name" value="PHOSPHORIBOSYLAMINE--GLYCINE LIGASE"/>
    <property type="match status" value="1"/>
</dbReference>
<dbReference type="NCBIfam" id="TIGR00877">
    <property type="entry name" value="purD"/>
    <property type="match status" value="1"/>
</dbReference>
<dbReference type="AlphaFoldDB" id="S3EHC2"/>
<dbReference type="PROSITE" id="PS00184">
    <property type="entry name" value="GARS"/>
    <property type="match status" value="1"/>
</dbReference>
<dbReference type="RefSeq" id="WP_016503381.1">
    <property type="nucleotide sequence ID" value="NZ_AMSD01000001.1"/>
</dbReference>
<dbReference type="InterPro" id="IPR020559">
    <property type="entry name" value="PRibGlycinamide_synth_CS"/>
</dbReference>
<dbReference type="eggNOG" id="COG0151">
    <property type="taxonomic scope" value="Bacteria"/>
</dbReference>
<keyword evidence="8 15" id="KW-0658">Purine biosynthesis</keyword>
<dbReference type="STRING" id="28176.CF66_2409"/>
<dbReference type="FunFam" id="3.40.50.20:FF:000006">
    <property type="entry name" value="Phosphoribosylamine--glycine ligase, chloroplastic"/>
    <property type="match status" value="1"/>
</dbReference>
<dbReference type="SUPFAM" id="SSF56059">
    <property type="entry name" value="Glutathione synthetase ATP-binding domain-like"/>
    <property type="match status" value="1"/>
</dbReference>
<proteinExistence type="inferred from homology"/>
<dbReference type="InterPro" id="IPR020560">
    <property type="entry name" value="PRibGlycinamide_synth_C-dom"/>
</dbReference>
<evidence type="ECO:0000256" key="10">
    <source>
        <dbReference type="ARBA" id="ARBA00022842"/>
    </source>
</evidence>
<evidence type="ECO:0000256" key="11">
    <source>
        <dbReference type="ARBA" id="ARBA00023211"/>
    </source>
</evidence>
<evidence type="ECO:0000256" key="13">
    <source>
        <dbReference type="ARBA" id="ARBA00042242"/>
    </source>
</evidence>
<dbReference type="Pfam" id="PF01071">
    <property type="entry name" value="GARS_A"/>
    <property type="match status" value="1"/>
</dbReference>
<dbReference type="GO" id="GO:0005524">
    <property type="term" value="F:ATP binding"/>
    <property type="evidence" value="ECO:0007669"/>
    <property type="project" value="UniProtKB-UniRule"/>
</dbReference>
<keyword evidence="9 16" id="KW-0067">ATP-binding</keyword>
<dbReference type="HAMAP" id="MF_00138">
    <property type="entry name" value="GARS"/>
    <property type="match status" value="1"/>
</dbReference>
<dbReference type="SUPFAM" id="SSF51246">
    <property type="entry name" value="Rudiment single hybrid motif"/>
    <property type="match status" value="1"/>
</dbReference>
<evidence type="ECO:0000256" key="16">
    <source>
        <dbReference type="PROSITE-ProRule" id="PRU00409"/>
    </source>
</evidence>
<dbReference type="EC" id="6.3.4.13" evidence="4 15"/>
<evidence type="ECO:0000256" key="6">
    <source>
        <dbReference type="ARBA" id="ARBA00022723"/>
    </source>
</evidence>
<dbReference type="InterPro" id="IPR013815">
    <property type="entry name" value="ATP_grasp_subdomain_1"/>
</dbReference>
<dbReference type="Gene3D" id="3.30.470.20">
    <property type="entry name" value="ATP-grasp fold, B domain"/>
    <property type="match status" value="1"/>
</dbReference>
<accession>S3EHC2</accession>
<evidence type="ECO:0000256" key="7">
    <source>
        <dbReference type="ARBA" id="ARBA00022741"/>
    </source>
</evidence>
<dbReference type="SMART" id="SM01209">
    <property type="entry name" value="GARS_A"/>
    <property type="match status" value="1"/>
</dbReference>
<keyword evidence="10" id="KW-0460">Magnesium</keyword>
<comment type="catalytic activity">
    <reaction evidence="15">
        <text>5-phospho-beta-D-ribosylamine + glycine + ATP = N(1)-(5-phospho-beta-D-ribosyl)glycinamide + ADP + phosphate + H(+)</text>
        <dbReference type="Rhea" id="RHEA:17453"/>
        <dbReference type="ChEBI" id="CHEBI:15378"/>
        <dbReference type="ChEBI" id="CHEBI:30616"/>
        <dbReference type="ChEBI" id="CHEBI:43474"/>
        <dbReference type="ChEBI" id="CHEBI:57305"/>
        <dbReference type="ChEBI" id="CHEBI:58681"/>
        <dbReference type="ChEBI" id="CHEBI:143788"/>
        <dbReference type="ChEBI" id="CHEBI:456216"/>
        <dbReference type="EC" id="6.3.4.13"/>
    </reaction>
</comment>
<evidence type="ECO:0000313" key="19">
    <source>
        <dbReference type="Proteomes" id="UP000053688"/>
    </source>
</evidence>
<dbReference type="Pfam" id="PF02843">
    <property type="entry name" value="GARS_C"/>
    <property type="match status" value="1"/>
</dbReference>
<dbReference type="InterPro" id="IPR020562">
    <property type="entry name" value="PRibGlycinamide_synth_N"/>
</dbReference>
<dbReference type="Gene3D" id="3.90.600.10">
    <property type="entry name" value="Phosphoribosylglycinamide synthetase, C-terminal domain"/>
    <property type="match status" value="1"/>
</dbReference>
<evidence type="ECO:0000256" key="1">
    <source>
        <dbReference type="ARBA" id="ARBA00001936"/>
    </source>
</evidence>
<evidence type="ECO:0000256" key="4">
    <source>
        <dbReference type="ARBA" id="ARBA00013255"/>
    </source>
</evidence>
<dbReference type="GO" id="GO:0004637">
    <property type="term" value="F:phosphoribosylamine-glycine ligase activity"/>
    <property type="evidence" value="ECO:0007669"/>
    <property type="project" value="UniProtKB-UniRule"/>
</dbReference>
<dbReference type="SUPFAM" id="SSF52440">
    <property type="entry name" value="PreATP-grasp domain"/>
    <property type="match status" value="1"/>
</dbReference>
<dbReference type="GO" id="GO:0046872">
    <property type="term" value="F:metal ion binding"/>
    <property type="evidence" value="ECO:0007669"/>
    <property type="project" value="UniProtKB-KW"/>
</dbReference>
<keyword evidence="7 16" id="KW-0547">Nucleotide-binding</keyword>
<dbReference type="FunFam" id="3.30.470.20:FF:000031">
    <property type="entry name" value="Phosphoribosylamine--glycine ligase"/>
    <property type="match status" value="1"/>
</dbReference>
<dbReference type="InterPro" id="IPR000115">
    <property type="entry name" value="PRibGlycinamide_synth"/>
</dbReference>
<evidence type="ECO:0000313" key="18">
    <source>
        <dbReference type="EMBL" id="EPE37583.1"/>
    </source>
</evidence>
<evidence type="ECO:0000259" key="17">
    <source>
        <dbReference type="PROSITE" id="PS50975"/>
    </source>
</evidence>
<evidence type="ECO:0000256" key="9">
    <source>
        <dbReference type="ARBA" id="ARBA00022840"/>
    </source>
</evidence>
<dbReference type="InterPro" id="IPR020561">
    <property type="entry name" value="PRibGlycinamid_synth_ATP-grasp"/>
</dbReference>
<dbReference type="EMBL" id="AMSD01000001">
    <property type="protein sequence ID" value="EPE37583.1"/>
    <property type="molecule type" value="Genomic_DNA"/>
</dbReference>
<gene>
    <name evidence="15 18" type="primary">purD</name>
    <name evidence="18" type="ORF">O1U_0037</name>
</gene>
<dbReference type="PANTHER" id="PTHR43472:SF1">
    <property type="entry name" value="PHOSPHORIBOSYLAMINE--GLYCINE LIGASE, CHLOROPLASTIC"/>
    <property type="match status" value="1"/>
</dbReference>
<keyword evidence="5 15" id="KW-0436">Ligase</keyword>
<evidence type="ECO:0000256" key="5">
    <source>
        <dbReference type="ARBA" id="ARBA00022598"/>
    </source>
</evidence>
<comment type="cofactor">
    <cofactor evidence="1">
        <name>Mn(2+)</name>
        <dbReference type="ChEBI" id="CHEBI:29035"/>
    </cofactor>
</comment>
<evidence type="ECO:0000256" key="15">
    <source>
        <dbReference type="HAMAP-Rule" id="MF_00138"/>
    </source>
</evidence>
<evidence type="ECO:0000256" key="2">
    <source>
        <dbReference type="ARBA" id="ARBA00001946"/>
    </source>
</evidence>
<dbReference type="Proteomes" id="UP000053688">
    <property type="component" value="Unassembled WGS sequence"/>
</dbReference>
<dbReference type="UniPathway" id="UPA00074">
    <property type="reaction ID" value="UER00125"/>
</dbReference>